<accession>X1SDB7</accession>
<comment type="caution">
    <text evidence="2">The sequence shown here is derived from an EMBL/GenBank/DDBJ whole genome shotgun (WGS) entry which is preliminary data.</text>
</comment>
<protein>
    <submittedName>
        <fullName evidence="2">Uncharacterized protein</fullName>
    </submittedName>
</protein>
<sequence>QMVESYRKAVGLDYKEVPPELLAADKKRLELRSALSQARARKAPEDELSQLQAQLELAETQLELLKVGYGL</sequence>
<dbReference type="AlphaFoldDB" id="X1SDB7"/>
<evidence type="ECO:0000256" key="1">
    <source>
        <dbReference type="SAM" id="Coils"/>
    </source>
</evidence>
<gene>
    <name evidence="2" type="ORF">S12H4_08549</name>
</gene>
<name>X1SDB7_9ZZZZ</name>
<reference evidence="2" key="1">
    <citation type="journal article" date="2014" name="Front. Microbiol.">
        <title>High frequency of phylogenetically diverse reductive dehalogenase-homologous genes in deep subseafloor sedimentary metagenomes.</title>
        <authorList>
            <person name="Kawai M."/>
            <person name="Futagami T."/>
            <person name="Toyoda A."/>
            <person name="Takaki Y."/>
            <person name="Nishi S."/>
            <person name="Hori S."/>
            <person name="Arai W."/>
            <person name="Tsubouchi T."/>
            <person name="Morono Y."/>
            <person name="Uchiyama I."/>
            <person name="Ito T."/>
            <person name="Fujiyama A."/>
            <person name="Inagaki F."/>
            <person name="Takami H."/>
        </authorList>
    </citation>
    <scope>NUCLEOTIDE SEQUENCE</scope>
    <source>
        <strain evidence="2">Expedition CK06-06</strain>
    </source>
</reference>
<dbReference type="EMBL" id="BARW01003317">
    <property type="protein sequence ID" value="GAI65789.1"/>
    <property type="molecule type" value="Genomic_DNA"/>
</dbReference>
<feature type="coiled-coil region" evidence="1">
    <location>
        <begin position="41"/>
        <end position="68"/>
    </location>
</feature>
<feature type="non-terminal residue" evidence="2">
    <location>
        <position position="1"/>
    </location>
</feature>
<organism evidence="2">
    <name type="scientific">marine sediment metagenome</name>
    <dbReference type="NCBI Taxonomy" id="412755"/>
    <lineage>
        <taxon>unclassified sequences</taxon>
        <taxon>metagenomes</taxon>
        <taxon>ecological metagenomes</taxon>
    </lineage>
</organism>
<keyword evidence="1" id="KW-0175">Coiled coil</keyword>
<evidence type="ECO:0000313" key="2">
    <source>
        <dbReference type="EMBL" id="GAI65789.1"/>
    </source>
</evidence>
<proteinExistence type="predicted"/>